<reference evidence="2 5" key="2">
    <citation type="submission" date="2019-02" db="EMBL/GenBank/DDBJ databases">
        <title>Complete genome sequence of Desulfobacter hydrogenophilus AcRS1.</title>
        <authorList>
            <person name="Marietou A."/>
            <person name="Lund M.B."/>
            <person name="Marshall I.P.G."/>
            <person name="Schreiber L."/>
            <person name="Jorgensen B."/>
        </authorList>
    </citation>
    <scope>NUCLEOTIDE SEQUENCE [LARGE SCALE GENOMIC DNA]</scope>
    <source>
        <strain evidence="2 5">AcRS1</strain>
    </source>
</reference>
<dbReference type="InterPro" id="IPR050437">
    <property type="entry name" value="Ribos_protein_bS1-like"/>
</dbReference>
<dbReference type="InterPro" id="IPR037027">
    <property type="entry name" value="YqgF/RNaseH-like_dom_sf"/>
</dbReference>
<dbReference type="AlphaFoldDB" id="A0A328FDW6"/>
<dbReference type="InterPro" id="IPR023323">
    <property type="entry name" value="Tex-like_dom_sf"/>
</dbReference>
<dbReference type="Pfam" id="PF17674">
    <property type="entry name" value="HHH_9"/>
    <property type="match status" value="1"/>
</dbReference>
<dbReference type="InterPro" id="IPR032639">
    <property type="entry name" value="Tex_YqgF"/>
</dbReference>
<dbReference type="InterPro" id="IPR035104">
    <property type="entry name" value="Ribosomal_protein_S1-like"/>
</dbReference>
<dbReference type="Proteomes" id="UP000293902">
    <property type="component" value="Chromosome"/>
</dbReference>
<dbReference type="Pfam" id="PF09371">
    <property type="entry name" value="Tex_N"/>
    <property type="match status" value="1"/>
</dbReference>
<organism evidence="3 4">
    <name type="scientific">Desulfobacter hydrogenophilus</name>
    <dbReference type="NCBI Taxonomy" id="2291"/>
    <lineage>
        <taxon>Bacteria</taxon>
        <taxon>Pseudomonadati</taxon>
        <taxon>Thermodesulfobacteriota</taxon>
        <taxon>Desulfobacteria</taxon>
        <taxon>Desulfobacterales</taxon>
        <taxon>Desulfobacteraceae</taxon>
        <taxon>Desulfobacter</taxon>
    </lineage>
</organism>
<dbReference type="Proteomes" id="UP000248798">
    <property type="component" value="Unassembled WGS sequence"/>
</dbReference>
<dbReference type="PANTHER" id="PTHR10724">
    <property type="entry name" value="30S RIBOSOMAL PROTEIN S1"/>
    <property type="match status" value="1"/>
</dbReference>
<evidence type="ECO:0000313" key="3">
    <source>
        <dbReference type="EMBL" id="RAM02808.1"/>
    </source>
</evidence>
<dbReference type="FunFam" id="3.30.420.140:FF:000001">
    <property type="entry name" value="RNA-binding transcriptional accessory protein"/>
    <property type="match status" value="1"/>
</dbReference>
<dbReference type="SUPFAM" id="SSF47781">
    <property type="entry name" value="RuvA domain 2-like"/>
    <property type="match status" value="2"/>
</dbReference>
<feature type="domain" description="S1 motif" evidence="1">
    <location>
        <begin position="638"/>
        <end position="707"/>
    </location>
</feature>
<reference evidence="3 4" key="1">
    <citation type="submission" date="2018-06" db="EMBL/GenBank/DDBJ databases">
        <title>Complete Genome Sequence of Desulfobacter hydrogenophilus (DSM3380).</title>
        <authorList>
            <person name="Marietou A."/>
            <person name="Schreiber L."/>
            <person name="Marshall I."/>
            <person name="Jorgensen B."/>
        </authorList>
    </citation>
    <scope>NUCLEOTIDE SEQUENCE [LARGE SCALE GENOMIC DNA]</scope>
    <source>
        <strain evidence="3 4">DSM 3380</strain>
    </source>
</reference>
<dbReference type="Gene3D" id="3.30.420.140">
    <property type="entry name" value="YqgF/RNase H-like domain"/>
    <property type="match status" value="1"/>
</dbReference>
<dbReference type="InterPro" id="IPR018974">
    <property type="entry name" value="Tex-like_N"/>
</dbReference>
<dbReference type="SUPFAM" id="SSF158832">
    <property type="entry name" value="Tex N-terminal region-like"/>
    <property type="match status" value="1"/>
</dbReference>
<dbReference type="OrthoDB" id="9804714at2"/>
<dbReference type="EMBL" id="QLNI01000010">
    <property type="protein sequence ID" value="RAM02808.1"/>
    <property type="molecule type" value="Genomic_DNA"/>
</dbReference>
<dbReference type="SUPFAM" id="SSF53098">
    <property type="entry name" value="Ribonuclease H-like"/>
    <property type="match status" value="1"/>
</dbReference>
<dbReference type="FunFam" id="1.10.150.310:FF:000001">
    <property type="entry name" value="RNA-binding transcriptional accessory protein"/>
    <property type="match status" value="1"/>
</dbReference>
<dbReference type="Gene3D" id="2.40.50.140">
    <property type="entry name" value="Nucleic acid-binding proteins"/>
    <property type="match status" value="1"/>
</dbReference>
<dbReference type="InterPro" id="IPR012337">
    <property type="entry name" value="RNaseH-like_sf"/>
</dbReference>
<dbReference type="PANTHER" id="PTHR10724:SF10">
    <property type="entry name" value="S1 RNA-BINDING DOMAIN-CONTAINING PROTEIN 1"/>
    <property type="match status" value="1"/>
</dbReference>
<gene>
    <name evidence="3" type="ORF">DO021_06180</name>
    <name evidence="2" type="ORF">EYB58_15880</name>
</gene>
<evidence type="ECO:0000259" key="1">
    <source>
        <dbReference type="PROSITE" id="PS50126"/>
    </source>
</evidence>
<dbReference type="SMART" id="SM00316">
    <property type="entry name" value="S1"/>
    <property type="match status" value="1"/>
</dbReference>
<dbReference type="CDD" id="cd05685">
    <property type="entry name" value="S1_Tex"/>
    <property type="match status" value="1"/>
</dbReference>
<name>A0A328FDW6_9BACT</name>
<dbReference type="InterPro" id="IPR010994">
    <property type="entry name" value="RuvA_2-like"/>
</dbReference>
<dbReference type="Gene3D" id="1.10.3500.10">
    <property type="entry name" value="Tex N-terminal region-like"/>
    <property type="match status" value="1"/>
</dbReference>
<proteinExistence type="predicted"/>
<dbReference type="RefSeq" id="WP_111954794.1">
    <property type="nucleotide sequence ID" value="NZ_CP036313.1"/>
</dbReference>
<dbReference type="InterPro" id="IPR003029">
    <property type="entry name" value="S1_domain"/>
</dbReference>
<dbReference type="Pfam" id="PF16921">
    <property type="entry name" value="Tex_YqgF"/>
    <property type="match status" value="1"/>
</dbReference>
<accession>A0A328FDW6</accession>
<dbReference type="Pfam" id="PF22706">
    <property type="entry name" value="Tex_central_region"/>
    <property type="match status" value="1"/>
</dbReference>
<keyword evidence="5" id="KW-1185">Reference proteome</keyword>
<dbReference type="GO" id="GO:0006412">
    <property type="term" value="P:translation"/>
    <property type="evidence" value="ECO:0007669"/>
    <property type="project" value="TreeGrafter"/>
</dbReference>
<dbReference type="GO" id="GO:0003729">
    <property type="term" value="F:mRNA binding"/>
    <property type="evidence" value="ECO:0007669"/>
    <property type="project" value="UniProtKB-ARBA"/>
</dbReference>
<dbReference type="FunFam" id="1.10.10.650:FF:000001">
    <property type="entry name" value="S1 RNA-binding domain 1"/>
    <property type="match status" value="1"/>
</dbReference>
<dbReference type="PROSITE" id="PS50126">
    <property type="entry name" value="S1"/>
    <property type="match status" value="1"/>
</dbReference>
<dbReference type="EMBL" id="CP036313">
    <property type="protein sequence ID" value="QBH14262.1"/>
    <property type="molecule type" value="Genomic_DNA"/>
</dbReference>
<dbReference type="Pfam" id="PF12836">
    <property type="entry name" value="HHH_3"/>
    <property type="match status" value="1"/>
</dbReference>
<dbReference type="GO" id="GO:0003735">
    <property type="term" value="F:structural constituent of ribosome"/>
    <property type="evidence" value="ECO:0007669"/>
    <property type="project" value="TreeGrafter"/>
</dbReference>
<dbReference type="InterPro" id="IPR012340">
    <property type="entry name" value="NA-bd_OB-fold"/>
</dbReference>
<dbReference type="PRINTS" id="PR00681">
    <property type="entry name" value="RIBOSOMALS1"/>
</dbReference>
<dbReference type="SUPFAM" id="SSF50249">
    <property type="entry name" value="Nucleic acid-binding proteins"/>
    <property type="match status" value="1"/>
</dbReference>
<evidence type="ECO:0000313" key="5">
    <source>
        <dbReference type="Proteomes" id="UP000293902"/>
    </source>
</evidence>
<dbReference type="InterPro" id="IPR055179">
    <property type="entry name" value="Tex-like_central_region"/>
</dbReference>
<dbReference type="SMART" id="SM00732">
    <property type="entry name" value="YqgFc"/>
    <property type="match status" value="1"/>
</dbReference>
<dbReference type="Gene3D" id="1.10.150.310">
    <property type="entry name" value="Tex RuvX-like domain-like"/>
    <property type="match status" value="1"/>
</dbReference>
<evidence type="ECO:0000313" key="2">
    <source>
        <dbReference type="EMBL" id="QBH14262.1"/>
    </source>
</evidence>
<dbReference type="GO" id="GO:0005737">
    <property type="term" value="C:cytoplasm"/>
    <property type="evidence" value="ECO:0007669"/>
    <property type="project" value="UniProtKB-ARBA"/>
</dbReference>
<dbReference type="InterPro" id="IPR006641">
    <property type="entry name" value="YqgF/RNaseH-like_dom"/>
</dbReference>
<dbReference type="GO" id="GO:0006139">
    <property type="term" value="P:nucleobase-containing compound metabolic process"/>
    <property type="evidence" value="ECO:0007669"/>
    <property type="project" value="InterPro"/>
</dbReference>
<dbReference type="FunFam" id="2.40.50.140:FF:000051">
    <property type="entry name" value="RNA-binding transcriptional accessory protein"/>
    <property type="match status" value="1"/>
</dbReference>
<dbReference type="Gene3D" id="1.10.10.650">
    <property type="entry name" value="RuvA domain 2-like"/>
    <property type="match status" value="1"/>
</dbReference>
<protein>
    <submittedName>
        <fullName evidence="3">RNA-binding transcriptional accessory protein</fullName>
    </submittedName>
</protein>
<sequence>MNIKMMISRNTGLKENQVTAVLDLLDQGSTVPFIARYRKERTGSLDEVAISDIRDRAKALKELAARKQAIIKSLEERQLYTKELSQLIENADSMTRLEDVYEKYRPKRRTRATIAREKGLEPLALMILDPKTGIDLQKEATGFIGPDVASLEDALAGARDIIAEIINDDASIRSGVRDLFIKTAMINTTVIKGKVNDGAKFKDYFDWEEPAFKAPSHRILAMLRGAAEKVLRVHVLPDEKKALDIIQRIYPGNRTVNPQSREQILAAAEDAYKRLLSKSIENEALRILKQKADEKAVAVFSDNLRQVLLSPPLGGRPVLAVDPGFRTGCKIACLDATGKLVHHDVIHPHTPNGKSSAAQLIPKLVSRYEIRAIAVGNGTAGRETESFIKELTLPEDVDVIMVDESGASIYSASQTAREEFPDHDITVRGAVSIGRRLMDPLAELVKVEPKSIGVGQYQHDVDQTMLQAALDDVVVSCVNQVGVEANTASKQLLSRVSGLNAGIAANMVKYRDENGAFASRTDFLKVPRLGKKAFEQAAGFLRIQNGKNPLDRSGIHPESYPVVKQMANDIGCRVEEMMTAKAPVQSIDLTPYVTATTGLPTLKDIVAELAAPGRDPRQPFQAFSFDKDIHEMKDLVPDMVVPGIVTNVTAFGAFVDIGVHQDGLVHISQLADRFVKDPNEVVKVRQQVQVRVLEVDIPRKRISLSMKTG</sequence>
<evidence type="ECO:0000313" key="4">
    <source>
        <dbReference type="Proteomes" id="UP000248798"/>
    </source>
</evidence>
<dbReference type="InterPro" id="IPR044146">
    <property type="entry name" value="S1_Tex"/>
</dbReference>
<dbReference type="InterPro" id="IPR023319">
    <property type="entry name" value="Tex-like_HTH_dom_sf"/>
</dbReference>
<dbReference type="InterPro" id="IPR041692">
    <property type="entry name" value="HHH_9"/>
</dbReference>
<dbReference type="Pfam" id="PF00575">
    <property type="entry name" value="S1"/>
    <property type="match status" value="1"/>
</dbReference>